<dbReference type="Proteomes" id="UP001500540">
    <property type="component" value="Unassembled WGS sequence"/>
</dbReference>
<reference evidence="3" key="1">
    <citation type="journal article" date="2019" name="Int. J. Syst. Evol. Microbiol.">
        <title>The Global Catalogue of Microorganisms (GCM) 10K type strain sequencing project: providing services to taxonomists for standard genome sequencing and annotation.</title>
        <authorList>
            <consortium name="The Broad Institute Genomics Platform"/>
            <consortium name="The Broad Institute Genome Sequencing Center for Infectious Disease"/>
            <person name="Wu L."/>
            <person name="Ma J."/>
        </authorList>
    </citation>
    <scope>NUCLEOTIDE SEQUENCE [LARGE SCALE GENOMIC DNA]</scope>
    <source>
        <strain evidence="3">JCM 16950</strain>
    </source>
</reference>
<name>A0ABP7G7Y6_9MICO</name>
<feature type="signal peptide" evidence="1">
    <location>
        <begin position="1"/>
        <end position="22"/>
    </location>
</feature>
<feature type="chain" id="PRO_5046617610" evidence="1">
    <location>
        <begin position="23"/>
        <end position="60"/>
    </location>
</feature>
<comment type="caution">
    <text evidence="2">The sequence shown here is derived from an EMBL/GenBank/DDBJ whole genome shotgun (WGS) entry which is preliminary data.</text>
</comment>
<evidence type="ECO:0000313" key="3">
    <source>
        <dbReference type="Proteomes" id="UP001500540"/>
    </source>
</evidence>
<accession>A0ABP7G7Y6</accession>
<evidence type="ECO:0000313" key="2">
    <source>
        <dbReference type="EMBL" id="GAA3754073.1"/>
    </source>
</evidence>
<sequence>MYRTLTVAMGNLLHAGASAAFAQGTPDGGGRARAPGCGRAAAQLIRKQQPDFDSRNGGDA</sequence>
<dbReference type="EMBL" id="BAABAF010000001">
    <property type="protein sequence ID" value="GAA3754073.1"/>
    <property type="molecule type" value="Genomic_DNA"/>
</dbReference>
<organism evidence="2 3">
    <name type="scientific">Microbacterium kribbense</name>
    <dbReference type="NCBI Taxonomy" id="433645"/>
    <lineage>
        <taxon>Bacteria</taxon>
        <taxon>Bacillati</taxon>
        <taxon>Actinomycetota</taxon>
        <taxon>Actinomycetes</taxon>
        <taxon>Micrococcales</taxon>
        <taxon>Microbacteriaceae</taxon>
        <taxon>Microbacterium</taxon>
    </lineage>
</organism>
<keyword evidence="1" id="KW-0732">Signal</keyword>
<keyword evidence="3" id="KW-1185">Reference proteome</keyword>
<gene>
    <name evidence="2" type="ORF">GCM10022240_03750</name>
</gene>
<evidence type="ECO:0000256" key="1">
    <source>
        <dbReference type="SAM" id="SignalP"/>
    </source>
</evidence>
<protein>
    <submittedName>
        <fullName evidence="2">Uncharacterized protein</fullName>
    </submittedName>
</protein>
<proteinExistence type="predicted"/>